<dbReference type="AlphaFoldDB" id="A0A0W0YEV3"/>
<accession>A0A0W0YEV3</accession>
<sequence>MFDEVISGFIKGVFRFLGWLIMDVIFDLFIDPFIYSTGKLTLRVITLGQYRFDNPSHLTKFFIYSAGVIILLAGLYLTFYIAFMLIKTA</sequence>
<keyword evidence="1" id="KW-0812">Transmembrane</keyword>
<comment type="caution">
    <text evidence="2">The sequence shown here is derived from an EMBL/GenBank/DDBJ whole genome shotgun (WGS) entry which is preliminary data.</text>
</comment>
<evidence type="ECO:0000313" key="2">
    <source>
        <dbReference type="EMBL" id="KTD55215.1"/>
    </source>
</evidence>
<proteinExistence type="predicted"/>
<protein>
    <submittedName>
        <fullName evidence="2">Uncharacterized protein</fullName>
    </submittedName>
</protein>
<dbReference type="OrthoDB" id="5652917at2"/>
<dbReference type="Proteomes" id="UP000054621">
    <property type="component" value="Unassembled WGS sequence"/>
</dbReference>
<gene>
    <name evidence="2" type="ORF">Lsai_2807</name>
</gene>
<organism evidence="2 3">
    <name type="scientific">Legionella sainthelensi</name>
    <dbReference type="NCBI Taxonomy" id="28087"/>
    <lineage>
        <taxon>Bacteria</taxon>
        <taxon>Pseudomonadati</taxon>
        <taxon>Pseudomonadota</taxon>
        <taxon>Gammaproteobacteria</taxon>
        <taxon>Legionellales</taxon>
        <taxon>Legionellaceae</taxon>
        <taxon>Legionella</taxon>
    </lineage>
</organism>
<evidence type="ECO:0000313" key="3">
    <source>
        <dbReference type="Proteomes" id="UP000054621"/>
    </source>
</evidence>
<keyword evidence="1" id="KW-1133">Transmembrane helix</keyword>
<feature type="transmembrane region" description="Helical" evidence="1">
    <location>
        <begin position="61"/>
        <end position="86"/>
    </location>
</feature>
<dbReference type="EMBL" id="LNYV01000036">
    <property type="protein sequence ID" value="KTD55215.1"/>
    <property type="molecule type" value="Genomic_DNA"/>
</dbReference>
<reference evidence="2 3" key="1">
    <citation type="submission" date="2015-11" db="EMBL/GenBank/DDBJ databases">
        <title>Genomic analysis of 38 Legionella species identifies large and diverse effector repertoires.</title>
        <authorList>
            <person name="Burstein D."/>
            <person name="Amaro F."/>
            <person name="Zusman T."/>
            <person name="Lifshitz Z."/>
            <person name="Cohen O."/>
            <person name="Gilbert J.A."/>
            <person name="Pupko T."/>
            <person name="Shuman H.A."/>
            <person name="Segal G."/>
        </authorList>
    </citation>
    <scope>NUCLEOTIDE SEQUENCE [LARGE SCALE GENOMIC DNA]</scope>
    <source>
        <strain evidence="2 3">Mt.St.Helens-4</strain>
    </source>
</reference>
<evidence type="ECO:0000256" key="1">
    <source>
        <dbReference type="SAM" id="Phobius"/>
    </source>
</evidence>
<dbReference type="PATRIC" id="fig|28087.4.peg.3014"/>
<name>A0A0W0YEV3_9GAMM</name>
<keyword evidence="1" id="KW-0472">Membrane</keyword>
<feature type="transmembrane region" description="Helical" evidence="1">
    <location>
        <begin position="12"/>
        <end position="30"/>
    </location>
</feature>